<reference evidence="6 7" key="1">
    <citation type="journal article" date="2013" name="Environ. Microbiol.">
        <title>Genome analysis of Chitinivibrio alkaliphilus gen. nov., sp. nov., a novel extremely haloalkaliphilic anaerobic chitinolytic bacterium from the candidate phylum Termite Group 3.</title>
        <authorList>
            <person name="Sorokin D.Y."/>
            <person name="Gumerov V.M."/>
            <person name="Rakitin A.L."/>
            <person name="Beletsky A.V."/>
            <person name="Damste J.S."/>
            <person name="Muyzer G."/>
            <person name="Mardanov A.V."/>
            <person name="Ravin N.V."/>
        </authorList>
    </citation>
    <scope>NUCLEOTIDE SEQUENCE [LARGE SCALE GENOMIC DNA]</scope>
    <source>
        <strain evidence="6 7">ACht1</strain>
    </source>
</reference>
<keyword evidence="3" id="KW-0808">Transferase</keyword>
<feature type="domain" description="tRNA/rRNA methyltransferase SpoU type" evidence="4">
    <location>
        <begin position="105"/>
        <end position="241"/>
    </location>
</feature>
<dbReference type="Gene3D" id="3.40.1280.10">
    <property type="match status" value="1"/>
</dbReference>
<dbReference type="PANTHER" id="PTHR43191">
    <property type="entry name" value="RRNA METHYLTRANSFERASE 3"/>
    <property type="match status" value="1"/>
</dbReference>
<dbReference type="Pfam" id="PF00588">
    <property type="entry name" value="SpoU_methylase"/>
    <property type="match status" value="1"/>
</dbReference>
<evidence type="ECO:0000313" key="6">
    <source>
        <dbReference type="EMBL" id="ERP39153.1"/>
    </source>
</evidence>
<dbReference type="RefSeq" id="WP_022635866.1">
    <property type="nucleotide sequence ID" value="NZ_ASJR01000002.1"/>
</dbReference>
<dbReference type="CDD" id="cd18095">
    <property type="entry name" value="SpoU-like_rRNA-MTase"/>
    <property type="match status" value="1"/>
</dbReference>
<sequence length="247" mass="26566">MSIKPRPLKWYARLQQGKYRRAEGVFLAEGARVVRQLIDAGCVPEEILYTEGAGDIPLLQECGRNLSQSQMSKIATTATPPRVMAVFSAGSTYTATLPETPGNRILYMEDVQDPGNVGTLIRSAAAFGFSGVILTDGGADPLSTKVVRSAAGALGSLWIRRSSHTQEQIETLRRGGYHHVVLDFHGEAAPSLQTPCVVSVGNEGQGVSPGLRKSADTVYTIPYESDRVESLNAAVATSILMNKLYEL</sequence>
<evidence type="ECO:0000259" key="5">
    <source>
        <dbReference type="Pfam" id="PF22435"/>
    </source>
</evidence>
<keyword evidence="7" id="KW-1185">Reference proteome</keyword>
<dbReference type="EMBL" id="ASJR01000002">
    <property type="protein sequence ID" value="ERP39153.1"/>
    <property type="molecule type" value="Genomic_DNA"/>
</dbReference>
<dbReference type="STRING" id="1313304.CALK_0322"/>
<dbReference type="Gene3D" id="3.30.1330.30">
    <property type="match status" value="1"/>
</dbReference>
<dbReference type="InterPro" id="IPR051259">
    <property type="entry name" value="rRNA_Methyltransferase"/>
</dbReference>
<dbReference type="InterPro" id="IPR001537">
    <property type="entry name" value="SpoU_MeTrfase"/>
</dbReference>
<dbReference type="InterPro" id="IPR053888">
    <property type="entry name" value="MRM3-like_sub_bind"/>
</dbReference>
<dbReference type="eggNOG" id="COG0566">
    <property type="taxonomic scope" value="Bacteria"/>
</dbReference>
<dbReference type="Proteomes" id="UP000017148">
    <property type="component" value="Unassembled WGS sequence"/>
</dbReference>
<evidence type="ECO:0000256" key="3">
    <source>
        <dbReference type="ARBA" id="ARBA00022679"/>
    </source>
</evidence>
<dbReference type="PANTHER" id="PTHR43191:SF2">
    <property type="entry name" value="RRNA METHYLTRANSFERASE 3, MITOCHONDRIAL"/>
    <property type="match status" value="1"/>
</dbReference>
<feature type="domain" description="MRM3-like substrate binding" evidence="5">
    <location>
        <begin position="9"/>
        <end position="85"/>
    </location>
</feature>
<proteinExistence type="inferred from homology"/>
<dbReference type="InterPro" id="IPR029026">
    <property type="entry name" value="tRNA_m1G_MTases_N"/>
</dbReference>
<dbReference type="GO" id="GO:0003723">
    <property type="term" value="F:RNA binding"/>
    <property type="evidence" value="ECO:0007669"/>
    <property type="project" value="InterPro"/>
</dbReference>
<dbReference type="SUPFAM" id="SSF75217">
    <property type="entry name" value="alpha/beta knot"/>
    <property type="match status" value="1"/>
</dbReference>
<accession>U7DC45</accession>
<dbReference type="GO" id="GO:0006396">
    <property type="term" value="P:RNA processing"/>
    <property type="evidence" value="ECO:0007669"/>
    <property type="project" value="InterPro"/>
</dbReference>
<keyword evidence="2 6" id="KW-0489">Methyltransferase</keyword>
<organism evidence="6 7">
    <name type="scientific">Chitinivibrio alkaliphilus ACht1</name>
    <dbReference type="NCBI Taxonomy" id="1313304"/>
    <lineage>
        <taxon>Bacteria</taxon>
        <taxon>Pseudomonadati</taxon>
        <taxon>Fibrobacterota</taxon>
        <taxon>Chitinivibrionia</taxon>
        <taxon>Chitinivibrionales</taxon>
        <taxon>Chitinivibrionaceae</taxon>
        <taxon>Chitinivibrio</taxon>
    </lineage>
</organism>
<dbReference type="InterPro" id="IPR029028">
    <property type="entry name" value="Alpha/beta_knot_MTases"/>
</dbReference>
<evidence type="ECO:0000259" key="4">
    <source>
        <dbReference type="Pfam" id="PF00588"/>
    </source>
</evidence>
<dbReference type="Pfam" id="PF22435">
    <property type="entry name" value="MRM3-like_sub_bind"/>
    <property type="match status" value="1"/>
</dbReference>
<dbReference type="AlphaFoldDB" id="U7DC45"/>
<evidence type="ECO:0000256" key="2">
    <source>
        <dbReference type="ARBA" id="ARBA00022603"/>
    </source>
</evidence>
<dbReference type="GO" id="GO:0032259">
    <property type="term" value="P:methylation"/>
    <property type="evidence" value="ECO:0007669"/>
    <property type="project" value="UniProtKB-KW"/>
</dbReference>
<name>U7DC45_9BACT</name>
<comment type="caution">
    <text evidence="6">The sequence shown here is derived from an EMBL/GenBank/DDBJ whole genome shotgun (WGS) entry which is preliminary data.</text>
</comment>
<evidence type="ECO:0000256" key="1">
    <source>
        <dbReference type="ARBA" id="ARBA00007228"/>
    </source>
</evidence>
<gene>
    <name evidence="6" type="ORF">CALK_0322</name>
</gene>
<dbReference type="GO" id="GO:0008173">
    <property type="term" value="F:RNA methyltransferase activity"/>
    <property type="evidence" value="ECO:0007669"/>
    <property type="project" value="InterPro"/>
</dbReference>
<comment type="similarity">
    <text evidence="1">Belongs to the class IV-like SAM-binding methyltransferase superfamily. RNA methyltransferase TrmH family.</text>
</comment>
<dbReference type="OrthoDB" id="9794400at2"/>
<protein>
    <submittedName>
        <fullName evidence="6">SpoU rRNA methylase</fullName>
    </submittedName>
</protein>
<evidence type="ECO:0000313" key="7">
    <source>
        <dbReference type="Proteomes" id="UP000017148"/>
    </source>
</evidence>
<dbReference type="SUPFAM" id="SSF55315">
    <property type="entry name" value="L30e-like"/>
    <property type="match status" value="1"/>
</dbReference>
<dbReference type="InterPro" id="IPR029064">
    <property type="entry name" value="Ribosomal_eL30-like_sf"/>
</dbReference>